<proteinExistence type="predicted"/>
<dbReference type="AlphaFoldDB" id="A0A7G6Y950"/>
<dbReference type="KEGG" id="lse:F1C12_07620"/>
<dbReference type="Proteomes" id="UP000515511">
    <property type="component" value="Chromosome"/>
</dbReference>
<gene>
    <name evidence="1" type="ORF">F1C12_07620</name>
</gene>
<protein>
    <submittedName>
        <fullName evidence="1">Uncharacterized protein</fullName>
    </submittedName>
</protein>
<dbReference type="RefSeq" id="WP_185278185.1">
    <property type="nucleotide sequence ID" value="NZ_CP043641.1"/>
</dbReference>
<sequence length="74" mass="7908">MPLLEDLSVYEDGDVFTVYDHSYEDEDAEPGRGRLLGTVTRGAGGDYVPEGPGAMFAWIAPARTIDDALAAFVG</sequence>
<organism evidence="1 2">
    <name type="scientific">Leifsonia shinshuensis</name>
    <dbReference type="NCBI Taxonomy" id="150026"/>
    <lineage>
        <taxon>Bacteria</taxon>
        <taxon>Bacillati</taxon>
        <taxon>Actinomycetota</taxon>
        <taxon>Actinomycetes</taxon>
        <taxon>Micrococcales</taxon>
        <taxon>Microbacteriaceae</taxon>
        <taxon>Leifsonia</taxon>
    </lineage>
</organism>
<dbReference type="EMBL" id="CP043641">
    <property type="protein sequence ID" value="QNE35015.1"/>
    <property type="molecule type" value="Genomic_DNA"/>
</dbReference>
<name>A0A7G6Y950_9MICO</name>
<reference evidence="2" key="1">
    <citation type="submission" date="2019-09" db="EMBL/GenBank/DDBJ databases">
        <title>Antimicrobial potential of Antarctic Bacteria.</title>
        <authorList>
            <person name="Benaud N."/>
            <person name="Edwards R.J."/>
            <person name="Ferrari B.C."/>
        </authorList>
    </citation>
    <scope>NUCLEOTIDE SEQUENCE [LARGE SCALE GENOMIC DNA]</scope>
    <source>
        <strain evidence="2">INR9</strain>
    </source>
</reference>
<evidence type="ECO:0000313" key="2">
    <source>
        <dbReference type="Proteomes" id="UP000515511"/>
    </source>
</evidence>
<accession>A0A7G6Y950</accession>
<evidence type="ECO:0000313" key="1">
    <source>
        <dbReference type="EMBL" id="QNE35015.1"/>
    </source>
</evidence>